<dbReference type="Proteomes" id="UP001219901">
    <property type="component" value="Chromosome"/>
</dbReference>
<protein>
    <submittedName>
        <fullName evidence="4">Microcystin degradation protein MlrC</fullName>
    </submittedName>
</protein>
<accession>A0AAJ6CUQ6</accession>
<gene>
    <name evidence="3" type="ORF">GKO46_13940</name>
    <name evidence="4" type="ORF">GKO48_12845</name>
</gene>
<feature type="domain" description="Microcystin LR degradation protein MlrC C-terminal" evidence="1">
    <location>
        <begin position="297"/>
        <end position="467"/>
    </location>
</feature>
<name>A0AAJ6CUQ6_9CHLR</name>
<evidence type="ECO:0000259" key="1">
    <source>
        <dbReference type="Pfam" id="PF07171"/>
    </source>
</evidence>
<organism evidence="4 5">
    <name type="scientific">Candidatus Lucifugimonas marina</name>
    <dbReference type="NCBI Taxonomy" id="3038979"/>
    <lineage>
        <taxon>Bacteria</taxon>
        <taxon>Bacillati</taxon>
        <taxon>Chloroflexota</taxon>
        <taxon>Dehalococcoidia</taxon>
        <taxon>SAR202 cluster</taxon>
        <taxon>Candidatus Lucifugimonadales</taxon>
        <taxon>Candidatus Lucifugimonadaceae</taxon>
        <taxon>Candidatus Lucifugimonas</taxon>
    </lineage>
</organism>
<evidence type="ECO:0000313" key="6">
    <source>
        <dbReference type="Proteomes" id="UP001321249"/>
    </source>
</evidence>
<feature type="domain" description="Microcystin LR degradation protein MlrC N-terminal" evidence="2">
    <location>
        <begin position="2"/>
        <end position="287"/>
    </location>
</feature>
<evidence type="ECO:0000259" key="2">
    <source>
        <dbReference type="Pfam" id="PF07364"/>
    </source>
</evidence>
<evidence type="ECO:0000313" key="3">
    <source>
        <dbReference type="EMBL" id="MDG0868160.1"/>
    </source>
</evidence>
<reference evidence="5" key="3">
    <citation type="submission" date="2023-06" db="EMBL/GenBank/DDBJ databases">
        <title>Pangenomics reveal diversification of enzyme families and niche specialization in globally abundant SAR202 bacteria.</title>
        <authorList>
            <person name="Saw J.H.W."/>
        </authorList>
    </citation>
    <scope>NUCLEOTIDE SEQUENCE [LARGE SCALE GENOMIC DNA]</scope>
    <source>
        <strain evidence="5">JH1073</strain>
    </source>
</reference>
<dbReference type="InterPro" id="IPR010799">
    <property type="entry name" value="MlrC_C"/>
</dbReference>
<reference evidence="5 6" key="1">
    <citation type="submission" date="2019-11" db="EMBL/GenBank/DDBJ databases">
        <authorList>
            <person name="Cho J.-C."/>
        </authorList>
    </citation>
    <scope>NUCLEOTIDE SEQUENCE [LARGE SCALE GENOMIC DNA]</scope>
    <source>
        <strain evidence="4 5">JH1073</strain>
        <strain evidence="3 6">JH702</strain>
    </source>
</reference>
<dbReference type="EMBL" id="WMBE01000009">
    <property type="protein sequence ID" value="MDG0868160.1"/>
    <property type="molecule type" value="Genomic_DNA"/>
</dbReference>
<reference evidence="4" key="2">
    <citation type="journal article" date="2023" name="Nat. Commun.">
        <title>Cultivation of marine bacteria of the SAR202 clade.</title>
        <authorList>
            <person name="Lim Y."/>
            <person name="Seo J.H."/>
            <person name="Giovannoni S.J."/>
            <person name="Kang I."/>
            <person name="Cho J.C."/>
        </authorList>
    </citation>
    <scope>NUCLEOTIDE SEQUENCE</scope>
    <source>
        <strain evidence="4">JH1073</strain>
    </source>
</reference>
<evidence type="ECO:0000313" key="5">
    <source>
        <dbReference type="Proteomes" id="UP001219901"/>
    </source>
</evidence>
<dbReference type="Proteomes" id="UP001321249">
    <property type="component" value="Unassembled WGS sequence"/>
</dbReference>
<dbReference type="EMBL" id="CP046147">
    <property type="protein sequence ID" value="WFG40822.1"/>
    <property type="molecule type" value="Genomic_DNA"/>
</dbReference>
<sequence>MLIAGAAQEVSTFNPVFSTYEDFNVSFGDEVVERALGKNSEVAGMVEVLQGDGDVEIVSSYSAGATSAGPLDKAGWERISSEFLESLKPFAGEIAGALFAMHGSMSAETELDPEGYLLEESRKILGEEIPIVYTQDIHGVTTAKMLKHADGVAVYHTYPHVDFADSGARAARQLLRQINDGVKPVTVRVPIPALVRGEQLITETGLFGNQVSYLKSLHDDPRILNAGFQIGNPFTDVPELCSQVIVVTDNDEAFGREVALKAANEFWGNRFEMHADLVPLEEAVATASKMKGPIEFSDAADAPSSGASGDSNAIVAEMIRTGYPHTVLAPIVDPSAVVRAVEKGIDGRITVKLGGNLDKRFTPIEVKATVISASDGTFPLEKWPSIEHAGPTVVLQSDNYTFVVFSRAINLVDRAPFFANGLDPKDFHSIIVKSPFCEPEFFDDWCELNIIVDAPGSTSADLLSLGHTICARPMFPLDDDVEFNAEPQVYSRV</sequence>
<proteinExistence type="predicted"/>
<dbReference type="AlphaFoldDB" id="A0AAJ6CUQ6"/>
<dbReference type="InterPro" id="IPR015995">
    <property type="entry name" value="MlrC_N"/>
</dbReference>
<keyword evidence="5" id="KW-1185">Reference proteome</keyword>
<dbReference type="Pfam" id="PF07364">
    <property type="entry name" value="DUF1485"/>
    <property type="match status" value="1"/>
</dbReference>
<evidence type="ECO:0000313" key="4">
    <source>
        <dbReference type="EMBL" id="WFG40822.1"/>
    </source>
</evidence>
<dbReference type="Pfam" id="PF07171">
    <property type="entry name" value="MlrC_C"/>
    <property type="match status" value="1"/>
</dbReference>